<dbReference type="EMBL" id="JAVFWL010000002">
    <property type="protein sequence ID" value="KAK6734292.1"/>
    <property type="molecule type" value="Genomic_DNA"/>
</dbReference>
<gene>
    <name evidence="1" type="primary">Necator_chrII.g5627</name>
    <name evidence="1" type="ORF">RB195_017834</name>
</gene>
<name>A0ABR1C9A0_NECAM</name>
<protein>
    <submittedName>
        <fullName evidence="1">Uncharacterized protein</fullName>
    </submittedName>
</protein>
<evidence type="ECO:0000313" key="1">
    <source>
        <dbReference type="EMBL" id="KAK6734292.1"/>
    </source>
</evidence>
<dbReference type="Proteomes" id="UP001303046">
    <property type="component" value="Unassembled WGS sequence"/>
</dbReference>
<keyword evidence="2" id="KW-1185">Reference proteome</keyword>
<evidence type="ECO:0000313" key="2">
    <source>
        <dbReference type="Proteomes" id="UP001303046"/>
    </source>
</evidence>
<reference evidence="1 2" key="1">
    <citation type="submission" date="2023-08" db="EMBL/GenBank/DDBJ databases">
        <title>A Necator americanus chromosomal reference genome.</title>
        <authorList>
            <person name="Ilik V."/>
            <person name="Petrzelkova K.J."/>
            <person name="Pardy F."/>
            <person name="Fuh T."/>
            <person name="Niatou-Singa F.S."/>
            <person name="Gouil Q."/>
            <person name="Baker L."/>
            <person name="Ritchie M.E."/>
            <person name="Jex A.R."/>
            <person name="Gazzola D."/>
            <person name="Li H."/>
            <person name="Toshio Fujiwara R."/>
            <person name="Zhan B."/>
            <person name="Aroian R.V."/>
            <person name="Pafco B."/>
            <person name="Schwarz E.M."/>
        </authorList>
    </citation>
    <scope>NUCLEOTIDE SEQUENCE [LARGE SCALE GENOMIC DNA]</scope>
    <source>
        <strain evidence="1 2">Aroian</strain>
        <tissue evidence="1">Whole animal</tissue>
    </source>
</reference>
<accession>A0ABR1C9A0</accession>
<proteinExistence type="predicted"/>
<organism evidence="1 2">
    <name type="scientific">Necator americanus</name>
    <name type="common">Human hookworm</name>
    <dbReference type="NCBI Taxonomy" id="51031"/>
    <lineage>
        <taxon>Eukaryota</taxon>
        <taxon>Metazoa</taxon>
        <taxon>Ecdysozoa</taxon>
        <taxon>Nematoda</taxon>
        <taxon>Chromadorea</taxon>
        <taxon>Rhabditida</taxon>
        <taxon>Rhabditina</taxon>
        <taxon>Rhabditomorpha</taxon>
        <taxon>Strongyloidea</taxon>
        <taxon>Ancylostomatidae</taxon>
        <taxon>Bunostominae</taxon>
        <taxon>Necator</taxon>
    </lineage>
</organism>
<sequence>MGLLVHYQNTIIPSFEGFGTHVGLYNDLLCLPITKSLMYPHRQVWYRFIDSGGMKALIVYYFLELNQDCY</sequence>
<comment type="caution">
    <text evidence="1">The sequence shown here is derived from an EMBL/GenBank/DDBJ whole genome shotgun (WGS) entry which is preliminary data.</text>
</comment>